<reference evidence="4 5" key="1">
    <citation type="submission" date="2016-07" db="EMBL/GenBank/DDBJ databases">
        <title>Genome of Pelobium manganitolerans.</title>
        <authorList>
            <person name="Wu S."/>
            <person name="Wang G."/>
        </authorList>
    </citation>
    <scope>NUCLEOTIDE SEQUENCE [LARGE SCALE GENOMIC DNA]</scope>
    <source>
        <strain evidence="4 5">YS-25</strain>
    </source>
</reference>
<gene>
    <name evidence="4" type="ORF">BCY91_11590</name>
</gene>
<dbReference type="EMBL" id="MBTA01000029">
    <property type="protein sequence ID" value="RKD12876.1"/>
    <property type="molecule type" value="Genomic_DNA"/>
</dbReference>
<evidence type="ECO:0000256" key="2">
    <source>
        <dbReference type="SAM" id="Phobius"/>
    </source>
</evidence>
<dbReference type="AlphaFoldDB" id="A0A419S2B7"/>
<dbReference type="SUPFAM" id="SSF51261">
    <property type="entry name" value="Duplicated hybrid motif"/>
    <property type="match status" value="1"/>
</dbReference>
<comment type="caution">
    <text evidence="4">The sequence shown here is derived from an EMBL/GenBank/DDBJ whole genome shotgun (WGS) entry which is preliminary data.</text>
</comment>
<sequence length="288" mass="32088">MAKRKKLVDKLKEKYKLVILNDDTFEEKASFNASLWYLIIGAVAFAIILIVLTLITIRFTPLKEYVYGVTDPGSKKIIIEAYSKVDSLQMLADANKVYLENIKNIINGKVPGEKQAKPVGDKTKASDSIKLNQKISKEERELRKLIESEGKFDLNENSAPVKSGIASYSFFSPVHGKVTDEFDPKIQHYGVDVASRQNESIKATLDGTVFFSNFTSETGYVIAIQHSNNLVSVYKHCSVLLKKVGSFVRAGDVIAIVGNSGEFTTGPHLHFELWFNGTAVNPKNYIPF</sequence>
<dbReference type="InterPro" id="IPR050570">
    <property type="entry name" value="Cell_wall_metabolism_enzyme"/>
</dbReference>
<dbReference type="CDD" id="cd12797">
    <property type="entry name" value="M23_peptidase"/>
    <property type="match status" value="1"/>
</dbReference>
<keyword evidence="2" id="KW-0472">Membrane</keyword>
<keyword evidence="2" id="KW-0812">Transmembrane</keyword>
<dbReference type="PANTHER" id="PTHR21666:SF289">
    <property type="entry name" value="L-ALA--D-GLU ENDOPEPTIDASE"/>
    <property type="match status" value="1"/>
</dbReference>
<proteinExistence type="predicted"/>
<evidence type="ECO:0000259" key="3">
    <source>
        <dbReference type="Pfam" id="PF01551"/>
    </source>
</evidence>
<feature type="domain" description="M23ase beta-sheet core" evidence="3">
    <location>
        <begin position="187"/>
        <end position="282"/>
    </location>
</feature>
<organism evidence="4 5">
    <name type="scientific">Pelobium manganitolerans</name>
    <dbReference type="NCBI Taxonomy" id="1842495"/>
    <lineage>
        <taxon>Bacteria</taxon>
        <taxon>Pseudomonadati</taxon>
        <taxon>Bacteroidota</taxon>
        <taxon>Sphingobacteriia</taxon>
        <taxon>Sphingobacteriales</taxon>
        <taxon>Sphingobacteriaceae</taxon>
        <taxon>Pelobium</taxon>
    </lineage>
</organism>
<dbReference type="Gene3D" id="2.70.70.10">
    <property type="entry name" value="Glucose Permease (Domain IIA)"/>
    <property type="match status" value="1"/>
</dbReference>
<evidence type="ECO:0000313" key="5">
    <source>
        <dbReference type="Proteomes" id="UP000283433"/>
    </source>
</evidence>
<accession>A0A419S2B7</accession>
<dbReference type="GO" id="GO:0004222">
    <property type="term" value="F:metalloendopeptidase activity"/>
    <property type="evidence" value="ECO:0007669"/>
    <property type="project" value="TreeGrafter"/>
</dbReference>
<keyword evidence="5" id="KW-1185">Reference proteome</keyword>
<keyword evidence="2" id="KW-1133">Transmembrane helix</keyword>
<dbReference type="Proteomes" id="UP000283433">
    <property type="component" value="Unassembled WGS sequence"/>
</dbReference>
<evidence type="ECO:0000256" key="1">
    <source>
        <dbReference type="ARBA" id="ARBA00022729"/>
    </source>
</evidence>
<dbReference type="RefSeq" id="WP_245989224.1">
    <property type="nucleotide sequence ID" value="NZ_MBTA01000029.1"/>
</dbReference>
<name>A0A419S2B7_9SPHI</name>
<keyword evidence="1" id="KW-0732">Signal</keyword>
<dbReference type="Pfam" id="PF01551">
    <property type="entry name" value="Peptidase_M23"/>
    <property type="match status" value="1"/>
</dbReference>
<feature type="transmembrane region" description="Helical" evidence="2">
    <location>
        <begin position="35"/>
        <end position="57"/>
    </location>
</feature>
<dbReference type="InterPro" id="IPR011055">
    <property type="entry name" value="Dup_hybrid_motif"/>
</dbReference>
<dbReference type="InterPro" id="IPR016047">
    <property type="entry name" value="M23ase_b-sheet_dom"/>
</dbReference>
<dbReference type="PANTHER" id="PTHR21666">
    <property type="entry name" value="PEPTIDASE-RELATED"/>
    <property type="match status" value="1"/>
</dbReference>
<evidence type="ECO:0000313" key="4">
    <source>
        <dbReference type="EMBL" id="RKD12876.1"/>
    </source>
</evidence>
<protein>
    <submittedName>
        <fullName evidence="4">Peptidase M23</fullName>
    </submittedName>
</protein>